<accession>A0A3Q4BQU4</accession>
<feature type="transmembrane region" description="Helical" evidence="5">
    <location>
        <begin position="25"/>
        <end position="48"/>
    </location>
</feature>
<evidence type="ECO:0000256" key="2">
    <source>
        <dbReference type="ARBA" id="ARBA00022692"/>
    </source>
</evidence>
<dbReference type="PANTHER" id="PTHR16002">
    <property type="entry name" value="TRANSMEMBRANE PROTEIN 248-LIKE"/>
    <property type="match status" value="1"/>
</dbReference>
<feature type="transmembrane region" description="Helical" evidence="5">
    <location>
        <begin position="231"/>
        <end position="253"/>
    </location>
</feature>
<protein>
    <recommendedName>
        <fullName evidence="6">TMEM248/TMEM219 domain-containing protein</fullName>
    </recommendedName>
</protein>
<dbReference type="PANTHER" id="PTHR16002:SF6">
    <property type="entry name" value="INSULIN-LIKE GROWTH FACTOR-BINDING PROTEIN 3 RECEPTOR"/>
    <property type="match status" value="1"/>
</dbReference>
<evidence type="ECO:0000313" key="7">
    <source>
        <dbReference type="Ensembl" id="ENSMMOP00000023452.1"/>
    </source>
</evidence>
<dbReference type="AlphaFoldDB" id="A0A3Q4BQU4"/>
<keyword evidence="2 5" id="KW-0812">Transmembrane</keyword>
<dbReference type="Proteomes" id="UP000261620">
    <property type="component" value="Unplaced"/>
</dbReference>
<feature type="domain" description="TMEM248/TMEM219" evidence="6">
    <location>
        <begin position="15"/>
        <end position="215"/>
    </location>
</feature>
<evidence type="ECO:0000256" key="5">
    <source>
        <dbReference type="SAM" id="Phobius"/>
    </source>
</evidence>
<dbReference type="Ensembl" id="ENSMMOT00000023838.1">
    <property type="protein sequence ID" value="ENSMMOP00000023452.1"/>
    <property type="gene ID" value="ENSMMOG00000017850.1"/>
</dbReference>
<reference evidence="7" key="2">
    <citation type="submission" date="2025-09" db="UniProtKB">
        <authorList>
            <consortium name="Ensembl"/>
        </authorList>
    </citation>
    <scope>IDENTIFICATION</scope>
</reference>
<keyword evidence="4 5" id="KW-0472">Membrane</keyword>
<evidence type="ECO:0000259" key="6">
    <source>
        <dbReference type="Pfam" id="PF14940"/>
    </source>
</evidence>
<dbReference type="InterPro" id="IPR039587">
    <property type="entry name" value="TMEM248/TMEM219_dom"/>
</dbReference>
<evidence type="ECO:0000256" key="3">
    <source>
        <dbReference type="ARBA" id="ARBA00022989"/>
    </source>
</evidence>
<sequence length="263" mass="28905">MWSLVMGVWQPVANLRDYVSQNPPAATFFLCLLTLTISFICFSSYSYTHTLPNPDTTKDWNHLLSTLSQFQLCMRANASSEPVSPQMDRDATTDFTNTAVSSLYLKVPLVVTTKSDSGSLKGLGLQTQLRAKQLQLGANEIVNLTLELFSGIDTYTCLAISAPANVIPLSLLPPECPTSETNISYIHVEASNQPPTASQTCYTLNSKNDPALTIMLTWEEQSVAVRHLLEVSVGLLGICLVFCLAACLTRAVMRRHNWNGQDL</sequence>
<proteinExistence type="predicted"/>
<evidence type="ECO:0000256" key="1">
    <source>
        <dbReference type="ARBA" id="ARBA00004370"/>
    </source>
</evidence>
<evidence type="ECO:0000313" key="8">
    <source>
        <dbReference type="Proteomes" id="UP000261620"/>
    </source>
</evidence>
<dbReference type="OMA" id="TCYSLNF"/>
<evidence type="ECO:0000256" key="4">
    <source>
        <dbReference type="ARBA" id="ARBA00023136"/>
    </source>
</evidence>
<comment type="subcellular location">
    <subcellularLocation>
        <location evidence="1">Membrane</location>
    </subcellularLocation>
</comment>
<dbReference type="GO" id="GO:0016020">
    <property type="term" value="C:membrane"/>
    <property type="evidence" value="ECO:0007669"/>
    <property type="project" value="UniProtKB-SubCell"/>
</dbReference>
<keyword evidence="3 5" id="KW-1133">Transmembrane helix</keyword>
<reference evidence="7" key="1">
    <citation type="submission" date="2025-08" db="UniProtKB">
        <authorList>
            <consortium name="Ensembl"/>
        </authorList>
    </citation>
    <scope>IDENTIFICATION</scope>
</reference>
<keyword evidence="8" id="KW-1185">Reference proteome</keyword>
<dbReference type="InterPro" id="IPR039493">
    <property type="entry name" value="TMEM248/TMEM219"/>
</dbReference>
<dbReference type="Pfam" id="PF14940">
    <property type="entry name" value="TMEM219"/>
    <property type="match status" value="1"/>
</dbReference>
<dbReference type="STRING" id="94237.ENSMMOP00000023452"/>
<organism evidence="7 8">
    <name type="scientific">Mola mola</name>
    <name type="common">Ocean sunfish</name>
    <name type="synonym">Tetraodon mola</name>
    <dbReference type="NCBI Taxonomy" id="94237"/>
    <lineage>
        <taxon>Eukaryota</taxon>
        <taxon>Metazoa</taxon>
        <taxon>Chordata</taxon>
        <taxon>Craniata</taxon>
        <taxon>Vertebrata</taxon>
        <taxon>Euteleostomi</taxon>
        <taxon>Actinopterygii</taxon>
        <taxon>Neopterygii</taxon>
        <taxon>Teleostei</taxon>
        <taxon>Neoteleostei</taxon>
        <taxon>Acanthomorphata</taxon>
        <taxon>Eupercaria</taxon>
        <taxon>Tetraodontiformes</taxon>
        <taxon>Molidae</taxon>
        <taxon>Mola</taxon>
    </lineage>
</organism>
<name>A0A3Q4BQU4_MOLML</name>